<feature type="domain" description="Cell envelope-related transcriptional attenuator" evidence="3">
    <location>
        <begin position="83"/>
        <end position="236"/>
    </location>
</feature>
<dbReference type="InterPro" id="IPR004474">
    <property type="entry name" value="LytR_CpsA_psr"/>
</dbReference>
<evidence type="ECO:0000256" key="1">
    <source>
        <dbReference type="ARBA" id="ARBA00006068"/>
    </source>
</evidence>
<keyword evidence="2" id="KW-1133">Transmembrane helix</keyword>
<evidence type="ECO:0000313" key="6">
    <source>
        <dbReference type="Proteomes" id="UP001144612"/>
    </source>
</evidence>
<organism evidence="5 6">
    <name type="scientific">Clostridium brassicae</name>
    <dbReference type="NCBI Taxonomy" id="2999072"/>
    <lineage>
        <taxon>Bacteria</taxon>
        <taxon>Bacillati</taxon>
        <taxon>Bacillota</taxon>
        <taxon>Clostridia</taxon>
        <taxon>Eubacteriales</taxon>
        <taxon>Clostridiaceae</taxon>
        <taxon>Clostridium</taxon>
    </lineage>
</organism>
<dbReference type="NCBIfam" id="TIGR00350">
    <property type="entry name" value="lytR_cpsA_psr"/>
    <property type="match status" value="1"/>
</dbReference>
<dbReference type="InterPro" id="IPR050922">
    <property type="entry name" value="LytR/CpsA/Psr_CW_biosynth"/>
</dbReference>
<keyword evidence="2" id="KW-0472">Membrane</keyword>
<keyword evidence="2" id="KW-0812">Transmembrane</keyword>
<gene>
    <name evidence="5" type="ORF">OW729_13990</name>
</gene>
<keyword evidence="6" id="KW-1185">Reference proteome</keyword>
<comment type="caution">
    <text evidence="5">The sequence shown here is derived from an EMBL/GenBank/DDBJ whole genome shotgun (WGS) entry which is preliminary data.</text>
</comment>
<protein>
    <submittedName>
        <fullName evidence="5">LCP family protein</fullName>
    </submittedName>
</protein>
<dbReference type="EMBL" id="JAPQFJ010000015">
    <property type="protein sequence ID" value="MCY6959726.1"/>
    <property type="molecule type" value="Genomic_DNA"/>
</dbReference>
<dbReference type="Gene3D" id="3.30.70.2390">
    <property type="match status" value="1"/>
</dbReference>
<dbReference type="PANTHER" id="PTHR33392">
    <property type="entry name" value="POLYISOPRENYL-TEICHOIC ACID--PEPTIDOGLYCAN TEICHOIC ACID TRANSFERASE TAGU"/>
    <property type="match status" value="1"/>
</dbReference>
<accession>A0ABT4DBP6</accession>
<dbReference type="RefSeq" id="WP_268062160.1">
    <property type="nucleotide sequence ID" value="NZ_JAPQFJ010000015.1"/>
</dbReference>
<proteinExistence type="inferred from homology"/>
<sequence>MSSKKRGKIKKIILIIITLAISIIAISGVYVYHTLDKLSKNSNKNQLSSLKRSKDKTDDSINILALGVDIGDPTIKSGNVPKRTDTMMLIHYNPTSEEVSIVSIPRDTLIKINKKNFKINAAHAVGNVDYSIDAVEKLLDIDIDYYGKIDYQGFREIIDSIGGVDMEITRNMNYDDESQDLHIHFKKGEEVHLDGAKAEQFFRWRKNNDGTGLADGDIGRIDNQHIFVQKVLEKLKSPKIIPRIPGILTTIPKYCETNMSADEMMKYGYNFVTANKIQTYTLKGEFKYINRISYFIYDKKFNKEILSKLHQSSSLSENSGLSKNNMRIQVLNCTKKDGLAANYKKQLNEEGYNSVSTGNGTARDESVIYFNNVDNTTMDMIKKDLNIKKYEIIDDNSKNFDIIILLGKNFTNKNIK</sequence>
<dbReference type="Gene3D" id="3.40.630.190">
    <property type="entry name" value="LCP protein"/>
    <property type="match status" value="1"/>
</dbReference>
<feature type="domain" description="LytR/CpsA/Psr regulator C-terminal" evidence="4">
    <location>
        <begin position="326"/>
        <end position="410"/>
    </location>
</feature>
<dbReference type="Proteomes" id="UP001144612">
    <property type="component" value="Unassembled WGS sequence"/>
</dbReference>
<evidence type="ECO:0000259" key="4">
    <source>
        <dbReference type="Pfam" id="PF13399"/>
    </source>
</evidence>
<dbReference type="Pfam" id="PF13399">
    <property type="entry name" value="LytR_C"/>
    <property type="match status" value="1"/>
</dbReference>
<evidence type="ECO:0000259" key="3">
    <source>
        <dbReference type="Pfam" id="PF03816"/>
    </source>
</evidence>
<reference evidence="5" key="1">
    <citation type="submission" date="2022-12" db="EMBL/GenBank/DDBJ databases">
        <title>Clostridium sp. nov., isolated from industrial wastewater.</title>
        <authorList>
            <person name="Jiayan W."/>
        </authorList>
    </citation>
    <scope>NUCLEOTIDE SEQUENCE</scope>
    <source>
        <strain evidence="5">ZC22-4</strain>
    </source>
</reference>
<dbReference type="InterPro" id="IPR027381">
    <property type="entry name" value="LytR/CpsA/Psr_C"/>
</dbReference>
<dbReference type="PANTHER" id="PTHR33392:SF6">
    <property type="entry name" value="POLYISOPRENYL-TEICHOIC ACID--PEPTIDOGLYCAN TEICHOIC ACID TRANSFERASE TAGU"/>
    <property type="match status" value="1"/>
</dbReference>
<dbReference type="Pfam" id="PF03816">
    <property type="entry name" value="LytR_cpsA_psr"/>
    <property type="match status" value="1"/>
</dbReference>
<name>A0ABT4DBP6_9CLOT</name>
<comment type="similarity">
    <text evidence="1">Belongs to the LytR/CpsA/Psr (LCP) family.</text>
</comment>
<evidence type="ECO:0000313" key="5">
    <source>
        <dbReference type="EMBL" id="MCY6959726.1"/>
    </source>
</evidence>
<feature type="transmembrane region" description="Helical" evidence="2">
    <location>
        <begin position="12"/>
        <end position="32"/>
    </location>
</feature>
<evidence type="ECO:0000256" key="2">
    <source>
        <dbReference type="SAM" id="Phobius"/>
    </source>
</evidence>